<gene>
    <name evidence="1" type="ORF">BXY45_10420</name>
</gene>
<dbReference type="AlphaFoldDB" id="A0A316ACF2"/>
<reference evidence="1 2" key="1">
    <citation type="submission" date="2018-03" db="EMBL/GenBank/DDBJ databases">
        <title>Genomic Encyclopedia of Archaeal and Bacterial Type Strains, Phase II (KMG-II): from individual species to whole genera.</title>
        <authorList>
            <person name="Goeker M."/>
        </authorList>
    </citation>
    <scope>NUCLEOTIDE SEQUENCE [LARGE SCALE GENOMIC DNA]</scope>
    <source>
        <strain evidence="1 2">DSM 44889</strain>
    </source>
</reference>
<comment type="caution">
    <text evidence="1">The sequence shown here is derived from an EMBL/GenBank/DDBJ whole genome shotgun (WGS) entry which is preliminary data.</text>
</comment>
<protein>
    <submittedName>
        <fullName evidence="1">Uncharacterized protein</fullName>
    </submittedName>
</protein>
<dbReference type="OrthoDB" id="3368211at2"/>
<proteinExistence type="predicted"/>
<dbReference type="Proteomes" id="UP000245469">
    <property type="component" value="Unassembled WGS sequence"/>
</dbReference>
<name>A0A316ACF2_9ACTN</name>
<organism evidence="1 2">
    <name type="scientific">Quadrisphaera granulorum</name>
    <dbReference type="NCBI Taxonomy" id="317664"/>
    <lineage>
        <taxon>Bacteria</taxon>
        <taxon>Bacillati</taxon>
        <taxon>Actinomycetota</taxon>
        <taxon>Actinomycetes</taxon>
        <taxon>Kineosporiales</taxon>
        <taxon>Kineosporiaceae</taxon>
        <taxon>Quadrisphaera</taxon>
    </lineage>
</organism>
<evidence type="ECO:0000313" key="1">
    <source>
        <dbReference type="EMBL" id="PWJ55099.1"/>
    </source>
</evidence>
<accession>A0A316ACF2</accession>
<dbReference type="EMBL" id="QGDQ01000004">
    <property type="protein sequence ID" value="PWJ55099.1"/>
    <property type="molecule type" value="Genomic_DNA"/>
</dbReference>
<evidence type="ECO:0000313" key="2">
    <source>
        <dbReference type="Proteomes" id="UP000245469"/>
    </source>
</evidence>
<dbReference type="RefSeq" id="WP_109773188.1">
    <property type="nucleotide sequence ID" value="NZ_QGDQ01000004.1"/>
</dbReference>
<sequence>MSVIDTEATAALRDLSRVTTLVEVAEDLEGRDEALQPLARRLRDAVSSQWEAIPPMRLSVAASVLGVDVKTVRAWMERGLLERASSASTSRMLVTAPSVWLVMDALSALREAGQTRGLAEAVMRRLRDDDLAADPEFAEGIAQWRAGLLADPIVLPEDDADDAAGEPASA</sequence>
<keyword evidence="2" id="KW-1185">Reference proteome</keyword>